<keyword evidence="2" id="KW-1185">Reference proteome</keyword>
<evidence type="ECO:0000313" key="1">
    <source>
        <dbReference type="EMBL" id="CAI6368409.1"/>
    </source>
</evidence>
<dbReference type="EMBL" id="CARXXK010000005">
    <property type="protein sequence ID" value="CAI6368409.1"/>
    <property type="molecule type" value="Genomic_DNA"/>
</dbReference>
<comment type="caution">
    <text evidence="1">The sequence shown here is derived from an EMBL/GenBank/DDBJ whole genome shotgun (WGS) entry which is preliminary data.</text>
</comment>
<evidence type="ECO:0008006" key="3">
    <source>
        <dbReference type="Google" id="ProtNLM"/>
    </source>
</evidence>
<reference evidence="1 2" key="1">
    <citation type="submission" date="2023-01" db="EMBL/GenBank/DDBJ databases">
        <authorList>
            <person name="Whitehead M."/>
        </authorList>
    </citation>
    <scope>NUCLEOTIDE SEQUENCE [LARGE SCALE GENOMIC DNA]</scope>
</reference>
<proteinExistence type="predicted"/>
<organism evidence="1 2">
    <name type="scientific">Macrosiphum euphorbiae</name>
    <name type="common">potato aphid</name>
    <dbReference type="NCBI Taxonomy" id="13131"/>
    <lineage>
        <taxon>Eukaryota</taxon>
        <taxon>Metazoa</taxon>
        <taxon>Ecdysozoa</taxon>
        <taxon>Arthropoda</taxon>
        <taxon>Hexapoda</taxon>
        <taxon>Insecta</taxon>
        <taxon>Pterygota</taxon>
        <taxon>Neoptera</taxon>
        <taxon>Paraneoptera</taxon>
        <taxon>Hemiptera</taxon>
        <taxon>Sternorrhyncha</taxon>
        <taxon>Aphidomorpha</taxon>
        <taxon>Aphidoidea</taxon>
        <taxon>Aphididae</taxon>
        <taxon>Macrosiphini</taxon>
        <taxon>Macrosiphum</taxon>
    </lineage>
</organism>
<protein>
    <recommendedName>
        <fullName evidence="3">Protein sleepless</fullName>
    </recommendedName>
</protein>
<sequence>MSVCFLRWTKTTMVWYFVIIIDLTYSSSIKNDLSCYVCSPNSISDNTEASEISITFSNYDIEKIPTCGSNAAVNFTLKCPEGYKGCLTKTYGKSILKSCNEYPIDDCKIANNVKYCFCDKTLCNNATILTPVPISSDDEDLDQSAEDGSGLFDDLTQLDKHKYTNKIINTTAIFNISTRNNSFTKASANKLVLLKHTYILSLIFIIYKAI</sequence>
<gene>
    <name evidence="1" type="ORF">MEUPH1_LOCUS22770</name>
</gene>
<evidence type="ECO:0000313" key="2">
    <source>
        <dbReference type="Proteomes" id="UP001160148"/>
    </source>
</evidence>
<name>A0AAV0XL49_9HEMI</name>
<dbReference type="AlphaFoldDB" id="A0AAV0XL49"/>
<accession>A0AAV0XL49</accession>
<dbReference type="Proteomes" id="UP001160148">
    <property type="component" value="Unassembled WGS sequence"/>
</dbReference>